<dbReference type="GO" id="GO:0016301">
    <property type="term" value="F:kinase activity"/>
    <property type="evidence" value="ECO:0007669"/>
    <property type="project" value="UniProtKB-KW"/>
</dbReference>
<dbReference type="PANTHER" id="PTHR24421">
    <property type="entry name" value="NITRATE/NITRITE SENSOR PROTEIN NARX-RELATED"/>
    <property type="match status" value="1"/>
</dbReference>
<evidence type="ECO:0000256" key="4">
    <source>
        <dbReference type="ARBA" id="ARBA00022692"/>
    </source>
</evidence>
<dbReference type="EMBL" id="JBHTAC010000028">
    <property type="protein sequence ID" value="MFC7245658.1"/>
    <property type="molecule type" value="Genomic_DNA"/>
</dbReference>
<evidence type="ECO:0000259" key="10">
    <source>
        <dbReference type="Pfam" id="PF02518"/>
    </source>
</evidence>
<dbReference type="PANTHER" id="PTHR24421:SF37">
    <property type="entry name" value="SENSOR HISTIDINE KINASE NARS"/>
    <property type="match status" value="1"/>
</dbReference>
<comment type="caution">
    <text evidence="12">The sequence shown here is derived from an EMBL/GenBank/DDBJ whole genome shotgun (WGS) entry which is preliminary data.</text>
</comment>
<reference evidence="13" key="1">
    <citation type="journal article" date="2019" name="Int. J. Syst. Evol. Microbiol.">
        <title>The Global Catalogue of Microorganisms (GCM) 10K type strain sequencing project: providing services to taxonomists for standard genome sequencing and annotation.</title>
        <authorList>
            <consortium name="The Broad Institute Genomics Platform"/>
            <consortium name="The Broad Institute Genome Sequencing Center for Infectious Disease"/>
            <person name="Wu L."/>
            <person name="Ma J."/>
        </authorList>
    </citation>
    <scope>NUCLEOTIDE SEQUENCE [LARGE SCALE GENOMIC DNA]</scope>
    <source>
        <strain evidence="13">CGMCC 1.9106</strain>
    </source>
</reference>
<feature type="domain" description="Histidine kinase/HSP90-like ATPase" evidence="10">
    <location>
        <begin position="298"/>
        <end position="383"/>
    </location>
</feature>
<keyword evidence="4 9" id="KW-0812">Transmembrane</keyword>
<gene>
    <name evidence="12" type="ORF">ACFQO7_24555</name>
</gene>
<evidence type="ECO:0000256" key="6">
    <source>
        <dbReference type="ARBA" id="ARBA00022989"/>
    </source>
</evidence>
<keyword evidence="8 9" id="KW-0472">Membrane</keyword>
<dbReference type="RefSeq" id="WP_376808568.1">
    <property type="nucleotide sequence ID" value="NZ_JBHTAC010000028.1"/>
</dbReference>
<evidence type="ECO:0000256" key="8">
    <source>
        <dbReference type="ARBA" id="ARBA00023136"/>
    </source>
</evidence>
<dbReference type="CDD" id="cd16917">
    <property type="entry name" value="HATPase_UhpB-NarQ-NarX-like"/>
    <property type="match status" value="1"/>
</dbReference>
<sequence>MTTTAGHLDRAVARAAVARAVLLGRAAATLAVAGGGLRLHARPAPLLTVLVLVALTTAVALVALARDPRVVAHPLPVLAADAAIVLAALGIGGGDVAFFCCAAGAAALAGVLVGFWGLLPAACYAALGYLVAGHVLASTPDAASLAGFVLAFPIVNVLAAVGAEVATAALAAHVELSVRLVASAQRSAAAAERSRLARELHDSVAKTLRGVSFAALALPTSLRRQPALAEQLAATVSAGATAAVRQAQEVLEGLRLDDPDHEFATTVDRICRRWAERAGVPVRCSVAAGDLPVELRYELAQILHEALENIARHAAARLVTVELGYAAGGVRLRVADDGSGFVVPADWRGCFGLIGMAERAAAIRGTLRVVSAPGAGTAVVADIALAPAGASA</sequence>
<dbReference type="Pfam" id="PF02518">
    <property type="entry name" value="HATPase_c"/>
    <property type="match status" value="1"/>
</dbReference>
<protein>
    <submittedName>
        <fullName evidence="12">Sensor histidine kinase</fullName>
    </submittedName>
</protein>
<dbReference type="Pfam" id="PF07730">
    <property type="entry name" value="HisKA_3"/>
    <property type="match status" value="1"/>
</dbReference>
<evidence type="ECO:0000256" key="3">
    <source>
        <dbReference type="ARBA" id="ARBA00022679"/>
    </source>
</evidence>
<feature type="transmembrane region" description="Helical" evidence="9">
    <location>
        <begin position="96"/>
        <end position="127"/>
    </location>
</feature>
<keyword evidence="2" id="KW-1003">Cell membrane</keyword>
<dbReference type="Gene3D" id="3.30.565.10">
    <property type="entry name" value="Histidine kinase-like ATPase, C-terminal domain"/>
    <property type="match status" value="1"/>
</dbReference>
<feature type="transmembrane region" description="Helical" evidence="9">
    <location>
        <begin position="16"/>
        <end position="37"/>
    </location>
</feature>
<keyword evidence="3" id="KW-0808">Transferase</keyword>
<dbReference type="InterPro" id="IPR050482">
    <property type="entry name" value="Sensor_HK_TwoCompSys"/>
</dbReference>
<comment type="subcellular location">
    <subcellularLocation>
        <location evidence="1">Cell membrane</location>
        <topology evidence="1">Multi-pass membrane protein</topology>
    </subcellularLocation>
</comment>
<dbReference type="InterPro" id="IPR003594">
    <property type="entry name" value="HATPase_dom"/>
</dbReference>
<feature type="transmembrane region" description="Helical" evidence="9">
    <location>
        <begin position="44"/>
        <end position="65"/>
    </location>
</feature>
<evidence type="ECO:0000256" key="2">
    <source>
        <dbReference type="ARBA" id="ARBA00022475"/>
    </source>
</evidence>
<dbReference type="SUPFAM" id="SSF55874">
    <property type="entry name" value="ATPase domain of HSP90 chaperone/DNA topoisomerase II/histidine kinase"/>
    <property type="match status" value="1"/>
</dbReference>
<dbReference type="InterPro" id="IPR036890">
    <property type="entry name" value="HATPase_C_sf"/>
</dbReference>
<evidence type="ECO:0000256" key="7">
    <source>
        <dbReference type="ARBA" id="ARBA00023012"/>
    </source>
</evidence>
<evidence type="ECO:0000256" key="9">
    <source>
        <dbReference type="SAM" id="Phobius"/>
    </source>
</evidence>
<dbReference type="Proteomes" id="UP001596392">
    <property type="component" value="Unassembled WGS sequence"/>
</dbReference>
<keyword evidence="5 12" id="KW-0418">Kinase</keyword>
<proteinExistence type="predicted"/>
<dbReference type="Gene3D" id="1.20.5.1930">
    <property type="match status" value="1"/>
</dbReference>
<keyword evidence="7" id="KW-0902">Two-component regulatory system</keyword>
<keyword evidence="13" id="KW-1185">Reference proteome</keyword>
<evidence type="ECO:0000313" key="13">
    <source>
        <dbReference type="Proteomes" id="UP001596392"/>
    </source>
</evidence>
<evidence type="ECO:0000259" key="11">
    <source>
        <dbReference type="Pfam" id="PF07730"/>
    </source>
</evidence>
<accession>A0ABW2H1D9</accession>
<evidence type="ECO:0000313" key="12">
    <source>
        <dbReference type="EMBL" id="MFC7245658.1"/>
    </source>
</evidence>
<keyword evidence="6 9" id="KW-1133">Transmembrane helix</keyword>
<evidence type="ECO:0000256" key="1">
    <source>
        <dbReference type="ARBA" id="ARBA00004651"/>
    </source>
</evidence>
<organism evidence="12 13">
    <name type="scientific">Catellatospora aurea</name>
    <dbReference type="NCBI Taxonomy" id="1337874"/>
    <lineage>
        <taxon>Bacteria</taxon>
        <taxon>Bacillati</taxon>
        <taxon>Actinomycetota</taxon>
        <taxon>Actinomycetes</taxon>
        <taxon>Micromonosporales</taxon>
        <taxon>Micromonosporaceae</taxon>
        <taxon>Catellatospora</taxon>
    </lineage>
</organism>
<feature type="domain" description="Signal transduction histidine kinase subgroup 3 dimerisation and phosphoacceptor" evidence="11">
    <location>
        <begin position="192"/>
        <end position="255"/>
    </location>
</feature>
<dbReference type="InterPro" id="IPR011712">
    <property type="entry name" value="Sig_transdc_His_kin_sub3_dim/P"/>
</dbReference>
<evidence type="ECO:0000256" key="5">
    <source>
        <dbReference type="ARBA" id="ARBA00022777"/>
    </source>
</evidence>
<name>A0ABW2H1D9_9ACTN</name>
<feature type="transmembrane region" description="Helical" evidence="9">
    <location>
        <begin position="147"/>
        <end position="172"/>
    </location>
</feature>